<organism evidence="1 2">
    <name type="scientific">Dipteronia sinensis</name>
    <dbReference type="NCBI Taxonomy" id="43782"/>
    <lineage>
        <taxon>Eukaryota</taxon>
        <taxon>Viridiplantae</taxon>
        <taxon>Streptophyta</taxon>
        <taxon>Embryophyta</taxon>
        <taxon>Tracheophyta</taxon>
        <taxon>Spermatophyta</taxon>
        <taxon>Magnoliopsida</taxon>
        <taxon>eudicotyledons</taxon>
        <taxon>Gunneridae</taxon>
        <taxon>Pentapetalae</taxon>
        <taxon>rosids</taxon>
        <taxon>malvids</taxon>
        <taxon>Sapindales</taxon>
        <taxon>Sapindaceae</taxon>
        <taxon>Hippocastanoideae</taxon>
        <taxon>Acereae</taxon>
        <taxon>Dipteronia</taxon>
    </lineage>
</organism>
<evidence type="ECO:0000313" key="1">
    <source>
        <dbReference type="EMBL" id="KAK3189593.1"/>
    </source>
</evidence>
<evidence type="ECO:0008006" key="3">
    <source>
        <dbReference type="Google" id="ProtNLM"/>
    </source>
</evidence>
<dbReference type="InterPro" id="IPR013083">
    <property type="entry name" value="Znf_RING/FYVE/PHD"/>
</dbReference>
<protein>
    <recommendedName>
        <fullName evidence="3">RING-type domain-containing protein</fullName>
    </recommendedName>
</protein>
<dbReference type="Gene3D" id="3.30.40.10">
    <property type="entry name" value="Zinc/RING finger domain, C3HC4 (zinc finger)"/>
    <property type="match status" value="1"/>
</dbReference>
<proteinExistence type="predicted"/>
<reference evidence="1" key="1">
    <citation type="journal article" date="2023" name="Plant J.">
        <title>Genome sequences and population genomics provide insights into the demographic history, inbreeding, and mutation load of two 'living fossil' tree species of Dipteronia.</title>
        <authorList>
            <person name="Feng Y."/>
            <person name="Comes H.P."/>
            <person name="Chen J."/>
            <person name="Zhu S."/>
            <person name="Lu R."/>
            <person name="Zhang X."/>
            <person name="Li P."/>
            <person name="Qiu J."/>
            <person name="Olsen K.M."/>
            <person name="Qiu Y."/>
        </authorList>
    </citation>
    <scope>NUCLEOTIDE SEQUENCE</scope>
    <source>
        <strain evidence="1">NBL</strain>
    </source>
</reference>
<comment type="caution">
    <text evidence="1">The sequence shown here is derived from an EMBL/GenBank/DDBJ whole genome shotgun (WGS) entry which is preliminary data.</text>
</comment>
<keyword evidence="2" id="KW-1185">Reference proteome</keyword>
<sequence length="98" mass="10526">MSAPVSTSVENPDPLCSICLEGVSATCGRPVVTFLCSHVFHLDRIGSAFNVTASRALCNARTVARFRKATGSSSTPGILNTKWSRTSTKMLKIKNPNR</sequence>
<dbReference type="SUPFAM" id="SSF57850">
    <property type="entry name" value="RING/U-box"/>
    <property type="match status" value="1"/>
</dbReference>
<dbReference type="EMBL" id="JANJYJ010000009">
    <property type="protein sequence ID" value="KAK3189593.1"/>
    <property type="molecule type" value="Genomic_DNA"/>
</dbReference>
<dbReference type="Proteomes" id="UP001281410">
    <property type="component" value="Unassembled WGS sequence"/>
</dbReference>
<name>A0AAE0DUX2_9ROSI</name>
<accession>A0AAE0DUX2</accession>
<evidence type="ECO:0000313" key="2">
    <source>
        <dbReference type="Proteomes" id="UP001281410"/>
    </source>
</evidence>
<gene>
    <name evidence="1" type="ORF">Dsin_029154</name>
</gene>
<dbReference type="AlphaFoldDB" id="A0AAE0DUX2"/>